<gene>
    <name evidence="2" type="primary">g11971</name>
    <name evidence="2" type="ORF">VP750_LOCUS10687</name>
</gene>
<keyword evidence="3" id="KW-1185">Reference proteome</keyword>
<evidence type="ECO:0000256" key="1">
    <source>
        <dbReference type="SAM" id="MobiDB-lite"/>
    </source>
</evidence>
<organism evidence="2 3">
    <name type="scientific">Coccomyxa viridis</name>
    <dbReference type="NCBI Taxonomy" id="1274662"/>
    <lineage>
        <taxon>Eukaryota</taxon>
        <taxon>Viridiplantae</taxon>
        <taxon>Chlorophyta</taxon>
        <taxon>core chlorophytes</taxon>
        <taxon>Trebouxiophyceae</taxon>
        <taxon>Trebouxiophyceae incertae sedis</taxon>
        <taxon>Coccomyxaceae</taxon>
        <taxon>Coccomyxa</taxon>
    </lineage>
</organism>
<reference evidence="2 3" key="1">
    <citation type="submission" date="2024-06" db="EMBL/GenBank/DDBJ databases">
        <authorList>
            <person name="Kraege A."/>
            <person name="Thomma B."/>
        </authorList>
    </citation>
    <scope>NUCLEOTIDE SEQUENCE [LARGE SCALE GENOMIC DNA]</scope>
</reference>
<feature type="region of interest" description="Disordered" evidence="1">
    <location>
        <begin position="45"/>
        <end position="70"/>
    </location>
</feature>
<protein>
    <submittedName>
        <fullName evidence="2">G11971 protein</fullName>
    </submittedName>
</protein>
<comment type="caution">
    <text evidence="2">The sequence shown here is derived from an EMBL/GenBank/DDBJ whole genome shotgun (WGS) entry which is preliminary data.</text>
</comment>
<proteinExistence type="predicted"/>
<name>A0ABP1G989_9CHLO</name>
<evidence type="ECO:0000313" key="2">
    <source>
        <dbReference type="EMBL" id="CAL5228781.1"/>
    </source>
</evidence>
<accession>A0ABP1G989</accession>
<dbReference type="EMBL" id="CAXHTA020000019">
    <property type="protein sequence ID" value="CAL5228781.1"/>
    <property type="molecule type" value="Genomic_DNA"/>
</dbReference>
<feature type="region of interest" description="Disordered" evidence="1">
    <location>
        <begin position="193"/>
        <end position="215"/>
    </location>
</feature>
<dbReference type="Proteomes" id="UP001497392">
    <property type="component" value="Unassembled WGS sequence"/>
</dbReference>
<sequence length="215" mass="24048">MAARQAFARSICTLIRNEAHQGGGIVRGFGAPCLAECNSSASMPPAVGQQRGFADNSASPSDHAKAKQDFQRSMTDLRRQWYEQGKTRAVARAEKREQAFRRQEAFVQRAKQLRELRQGAQQAKYAKQQKRLLAEKAALKETNAQWRTARDNIYAKLHHSRRKQLIEQSRTWITADTLEARIGHALDNPIPLSGIVLPSEEQTDAPKAQSSSNGL</sequence>
<evidence type="ECO:0000313" key="3">
    <source>
        <dbReference type="Proteomes" id="UP001497392"/>
    </source>
</evidence>